<dbReference type="PROSITE" id="PS51257">
    <property type="entry name" value="PROKAR_LIPOPROTEIN"/>
    <property type="match status" value="1"/>
</dbReference>
<keyword evidence="1" id="KW-0732">Signal</keyword>
<dbReference type="PANTHER" id="PTHR30035:SF3">
    <property type="entry name" value="INTERMEMBRANE PHOSPHOLIPID TRANSPORT SYSTEM LIPOPROTEIN MLAA"/>
    <property type="match status" value="1"/>
</dbReference>
<dbReference type="InterPro" id="IPR007428">
    <property type="entry name" value="MlaA"/>
</dbReference>
<dbReference type="GO" id="GO:0016020">
    <property type="term" value="C:membrane"/>
    <property type="evidence" value="ECO:0007669"/>
    <property type="project" value="InterPro"/>
</dbReference>
<dbReference type="EMBL" id="UINC01006827">
    <property type="protein sequence ID" value="SVA29881.1"/>
    <property type="molecule type" value="Genomic_DNA"/>
</dbReference>
<dbReference type="PANTHER" id="PTHR30035">
    <property type="entry name" value="LIPOPROTEIN VACJ-RELATED"/>
    <property type="match status" value="1"/>
</dbReference>
<evidence type="ECO:0000256" key="1">
    <source>
        <dbReference type="ARBA" id="ARBA00022729"/>
    </source>
</evidence>
<evidence type="ECO:0000313" key="2">
    <source>
        <dbReference type="EMBL" id="SVA29881.1"/>
    </source>
</evidence>
<accession>A0A381UQ30</accession>
<dbReference type="PRINTS" id="PR01805">
    <property type="entry name" value="VACJLIPOPROT"/>
</dbReference>
<name>A0A381UQ30_9ZZZZ</name>
<dbReference type="GO" id="GO:0120010">
    <property type="term" value="P:intermembrane phospholipid transfer"/>
    <property type="evidence" value="ECO:0007669"/>
    <property type="project" value="TreeGrafter"/>
</dbReference>
<proteinExistence type="predicted"/>
<reference evidence="2" key="1">
    <citation type="submission" date="2018-05" db="EMBL/GenBank/DDBJ databases">
        <authorList>
            <person name="Lanie J.A."/>
            <person name="Ng W.-L."/>
            <person name="Kazmierczak K.M."/>
            <person name="Andrzejewski T.M."/>
            <person name="Davidsen T.M."/>
            <person name="Wayne K.J."/>
            <person name="Tettelin H."/>
            <person name="Glass J.I."/>
            <person name="Rusch D."/>
            <person name="Podicherti R."/>
            <person name="Tsui H.-C.T."/>
            <person name="Winkler M.E."/>
        </authorList>
    </citation>
    <scope>NUCLEOTIDE SEQUENCE</scope>
</reference>
<evidence type="ECO:0008006" key="3">
    <source>
        <dbReference type="Google" id="ProtNLM"/>
    </source>
</evidence>
<organism evidence="2">
    <name type="scientific">marine metagenome</name>
    <dbReference type="NCBI Taxonomy" id="408172"/>
    <lineage>
        <taxon>unclassified sequences</taxon>
        <taxon>metagenomes</taxon>
        <taxon>ecological metagenomes</taxon>
    </lineage>
</organism>
<dbReference type="AlphaFoldDB" id="A0A381UQ30"/>
<sequence>MRIFLSKKPILLIFSLILLSSCTYQHELTNDPMDPLESRNRSFYAFNENLDEAILEPSADVYDYITPNMLQKGFNNFFYNVNYPITIVNQLLQGNIEEALQDTLRFTINSSIGVFGLFDPASSMGLPQHDEDFGQTLAVWGVKEGPYLMLPFFGPKTLRSLTGDFTDVLFNPLLNINDTNLKMKVNLINIFQDRSDLSALEEELDNSFDPYQLIKDSYTQNRLYKIHNGVITEDDEEEVDFDFDDF</sequence>
<protein>
    <recommendedName>
        <fullName evidence="3">VacJ lipoprotein</fullName>
    </recommendedName>
</protein>
<gene>
    <name evidence="2" type="ORF">METZ01_LOCUS82735</name>
</gene>
<dbReference type="Pfam" id="PF04333">
    <property type="entry name" value="MlaA"/>
    <property type="match status" value="1"/>
</dbReference>